<keyword evidence="1" id="KW-0732">Signal</keyword>
<gene>
    <name evidence="2" type="ORF">XYLVIOL_LOCUS935</name>
</gene>
<name>A0ABP1N3T8_XYLVO</name>
<sequence>MNRLFLILLFVYVVAATRCIVKDDKDEPEIHVIRLGDRSGESDESDVVALQFPDSRRKRETRDFCKKDGDCGREQICVPYIGCIKGHRKNVTNV</sequence>
<protein>
    <submittedName>
        <fullName evidence="2">Uncharacterized protein</fullName>
    </submittedName>
</protein>
<keyword evidence="3" id="KW-1185">Reference proteome</keyword>
<evidence type="ECO:0000313" key="3">
    <source>
        <dbReference type="Proteomes" id="UP001642520"/>
    </source>
</evidence>
<dbReference type="EMBL" id="CAXAJV020001281">
    <property type="protein sequence ID" value="CAL7934290.1"/>
    <property type="molecule type" value="Genomic_DNA"/>
</dbReference>
<organism evidence="2 3">
    <name type="scientific">Xylocopa violacea</name>
    <name type="common">Violet carpenter bee</name>
    <name type="synonym">Apis violacea</name>
    <dbReference type="NCBI Taxonomy" id="135666"/>
    <lineage>
        <taxon>Eukaryota</taxon>
        <taxon>Metazoa</taxon>
        <taxon>Ecdysozoa</taxon>
        <taxon>Arthropoda</taxon>
        <taxon>Hexapoda</taxon>
        <taxon>Insecta</taxon>
        <taxon>Pterygota</taxon>
        <taxon>Neoptera</taxon>
        <taxon>Endopterygota</taxon>
        <taxon>Hymenoptera</taxon>
        <taxon>Apocrita</taxon>
        <taxon>Aculeata</taxon>
        <taxon>Apoidea</taxon>
        <taxon>Anthophila</taxon>
        <taxon>Apidae</taxon>
        <taxon>Xylocopa</taxon>
        <taxon>Xylocopa</taxon>
    </lineage>
</organism>
<proteinExistence type="predicted"/>
<reference evidence="2 3" key="1">
    <citation type="submission" date="2024-08" db="EMBL/GenBank/DDBJ databases">
        <authorList>
            <person name="Will J Nash"/>
            <person name="Angela Man"/>
            <person name="Seanna McTaggart"/>
            <person name="Kendall Baker"/>
            <person name="Tom Barker"/>
            <person name="Leah Catchpole"/>
            <person name="Alex Durrant"/>
            <person name="Karim Gharbi"/>
            <person name="Naomi Irish"/>
            <person name="Gemy Kaithakottil"/>
            <person name="Debby Ku"/>
            <person name="Aaliyah Providence"/>
            <person name="Felix Shaw"/>
            <person name="David Swarbreck"/>
            <person name="Chris Watkins"/>
            <person name="Ann M. McCartney"/>
            <person name="Giulio Formenti"/>
            <person name="Alice Mouton"/>
            <person name="Noel Vella"/>
            <person name="Bjorn M von Reumont"/>
            <person name="Adriana Vella"/>
            <person name="Wilfried Haerty"/>
        </authorList>
    </citation>
    <scope>NUCLEOTIDE SEQUENCE [LARGE SCALE GENOMIC DNA]</scope>
</reference>
<dbReference type="Proteomes" id="UP001642520">
    <property type="component" value="Unassembled WGS sequence"/>
</dbReference>
<evidence type="ECO:0000256" key="1">
    <source>
        <dbReference type="SAM" id="SignalP"/>
    </source>
</evidence>
<comment type="caution">
    <text evidence="2">The sequence shown here is derived from an EMBL/GenBank/DDBJ whole genome shotgun (WGS) entry which is preliminary data.</text>
</comment>
<evidence type="ECO:0000313" key="2">
    <source>
        <dbReference type="EMBL" id="CAL7934290.1"/>
    </source>
</evidence>
<accession>A0ABP1N3T8</accession>
<feature type="signal peptide" evidence="1">
    <location>
        <begin position="1"/>
        <end position="16"/>
    </location>
</feature>
<feature type="chain" id="PRO_5046965351" evidence="1">
    <location>
        <begin position="17"/>
        <end position="94"/>
    </location>
</feature>